<keyword evidence="1" id="KW-0812">Transmembrane</keyword>
<dbReference type="STRING" id="1236970.JCM9140_1563"/>
<reference evidence="2" key="1">
    <citation type="journal article" date="2014" name="Genome Announc.">
        <title>Draft Genome Sequences of Three Alkaliphilic Bacillus Strains, Bacillus wakoensis JCM 9140T, Bacillus akibai JCM 9157T, and Bacillus hemicellulosilyticus JCM 9152T.</title>
        <authorList>
            <person name="Yuki M."/>
            <person name="Oshima K."/>
            <person name="Suda W."/>
            <person name="Oshida Y."/>
            <person name="Kitamura K."/>
            <person name="Iida T."/>
            <person name="Hattori M."/>
            <person name="Ohkuma M."/>
        </authorList>
    </citation>
    <scope>NUCLEOTIDE SEQUENCE [LARGE SCALE GENOMIC DNA]</scope>
    <source>
        <strain evidence="2">JCM 9140</strain>
    </source>
</reference>
<dbReference type="Proteomes" id="UP000018890">
    <property type="component" value="Unassembled WGS sequence"/>
</dbReference>
<dbReference type="OrthoDB" id="2541898at2"/>
<sequence>MEKLGQSIKKSIDDISVPKEKLDRAVNEAFASTRKRQIQKNQRVLMGIASLFMIGLVTLLFATVFLPLGERQSMSSNNDPIFMIDDERLQKVAEEGRFQELEKFIENEDVIFAIEEAYYDSGLVALTYKVKVNTDLLRNDQVIELDSMGVLIDDEPQFFFPKPFRFTQNQPVYEDVLIIENLKDAPDQLSIDVFIPEIRQNKIGVGEEVLSIVVEKDTEETVTDFYVTKELAEDQLIEVGPVQYTPSQVLLHTKLRVPKELSFGSKPSIGVYVIGKEENGRVQHSPRLLGYQAEPNYHDISYKYSSFKGDVQFSREHFADQFTVVPYVHASDEEWVIHTELKEGSTLSLTEYPMNVVAITDSDPHTIVTIQMDKENSYFPFHLITAYRSKSDQHYRPLYFEKLDNGFVEIVYPQIEHKTGTVLTVENFRIFEELATEVELN</sequence>
<keyword evidence="3" id="KW-1185">Reference proteome</keyword>
<organism evidence="2 3">
    <name type="scientific">Halalkalibacter wakoensis JCM 9140</name>
    <dbReference type="NCBI Taxonomy" id="1236970"/>
    <lineage>
        <taxon>Bacteria</taxon>
        <taxon>Bacillati</taxon>
        <taxon>Bacillota</taxon>
        <taxon>Bacilli</taxon>
        <taxon>Bacillales</taxon>
        <taxon>Bacillaceae</taxon>
        <taxon>Halalkalibacter</taxon>
    </lineage>
</organism>
<keyword evidence="1" id="KW-1133">Transmembrane helix</keyword>
<gene>
    <name evidence="2" type="ORF">JCM9140_1563</name>
</gene>
<feature type="transmembrane region" description="Helical" evidence="1">
    <location>
        <begin position="44"/>
        <end position="68"/>
    </location>
</feature>
<dbReference type="RefSeq" id="WP_034744153.1">
    <property type="nucleotide sequence ID" value="NZ_BAUT01000011.1"/>
</dbReference>
<comment type="caution">
    <text evidence="2">The sequence shown here is derived from an EMBL/GenBank/DDBJ whole genome shotgun (WGS) entry which is preliminary data.</text>
</comment>
<evidence type="ECO:0000313" key="3">
    <source>
        <dbReference type="Proteomes" id="UP000018890"/>
    </source>
</evidence>
<dbReference type="EMBL" id="BAUT01000011">
    <property type="protein sequence ID" value="GAE25563.1"/>
    <property type="molecule type" value="Genomic_DNA"/>
</dbReference>
<proteinExistence type="predicted"/>
<evidence type="ECO:0008006" key="4">
    <source>
        <dbReference type="Google" id="ProtNLM"/>
    </source>
</evidence>
<protein>
    <recommendedName>
        <fullName evidence="4">DUF4179 domain-containing protein</fullName>
    </recommendedName>
</protein>
<accession>W4Q1H2</accession>
<evidence type="ECO:0000256" key="1">
    <source>
        <dbReference type="SAM" id="Phobius"/>
    </source>
</evidence>
<evidence type="ECO:0000313" key="2">
    <source>
        <dbReference type="EMBL" id="GAE25563.1"/>
    </source>
</evidence>
<name>W4Q1H2_9BACI</name>
<dbReference type="AlphaFoldDB" id="W4Q1H2"/>
<keyword evidence="1" id="KW-0472">Membrane</keyword>